<organism evidence="8 9">
    <name type="scientific">Moheibacter stercoris</name>
    <dbReference type="NCBI Taxonomy" id="1628251"/>
    <lineage>
        <taxon>Bacteria</taxon>
        <taxon>Pseudomonadati</taxon>
        <taxon>Bacteroidota</taxon>
        <taxon>Flavobacteriia</taxon>
        <taxon>Flavobacteriales</taxon>
        <taxon>Weeksellaceae</taxon>
        <taxon>Moheibacter</taxon>
    </lineage>
</organism>
<keyword evidence="3" id="KW-1003">Cell membrane</keyword>
<reference evidence="8 9" key="1">
    <citation type="submission" date="2024-06" db="EMBL/GenBank/DDBJ databases">
        <title>Genomic Encyclopedia of Type Strains, Phase IV (KMG-IV): sequencing the most valuable type-strain genomes for metagenomic binning, comparative biology and taxonomic classification.</title>
        <authorList>
            <person name="Goeker M."/>
        </authorList>
    </citation>
    <scope>NUCLEOTIDE SEQUENCE [LARGE SCALE GENOMIC DNA]</scope>
    <source>
        <strain evidence="8 9">DSM 29388</strain>
    </source>
</reference>
<evidence type="ECO:0000256" key="7">
    <source>
        <dbReference type="SAM" id="Phobius"/>
    </source>
</evidence>
<dbReference type="Pfam" id="PF04226">
    <property type="entry name" value="Transgly_assoc"/>
    <property type="match status" value="1"/>
</dbReference>
<dbReference type="PANTHER" id="PTHR33884:SF4">
    <property type="entry name" value="UPF0410 PROTEIN YEAQ"/>
    <property type="match status" value="1"/>
</dbReference>
<evidence type="ECO:0000313" key="8">
    <source>
        <dbReference type="EMBL" id="MET3731733.1"/>
    </source>
</evidence>
<feature type="transmembrane region" description="Helical" evidence="7">
    <location>
        <begin position="12"/>
        <end position="30"/>
    </location>
</feature>
<comment type="subcellular location">
    <subcellularLocation>
        <location evidence="1">Cell membrane</location>
        <topology evidence="1">Multi-pass membrane protein</topology>
    </subcellularLocation>
</comment>
<evidence type="ECO:0000313" key="9">
    <source>
        <dbReference type="Proteomes" id="UP001549146"/>
    </source>
</evidence>
<dbReference type="Proteomes" id="UP001549146">
    <property type="component" value="Unassembled WGS sequence"/>
</dbReference>
<protein>
    <submittedName>
        <fullName evidence="8">Membrane protein YeaQ/YmgE (Transglycosylase-associated protein family)</fullName>
    </submittedName>
</protein>
<keyword evidence="5 7" id="KW-1133">Transmembrane helix</keyword>
<accession>A0ABV2LW43</accession>
<dbReference type="PANTHER" id="PTHR33884">
    <property type="entry name" value="UPF0410 PROTEIN YMGE"/>
    <property type="match status" value="1"/>
</dbReference>
<proteinExistence type="inferred from homology"/>
<comment type="similarity">
    <text evidence="2">Belongs to the UPF0410 family.</text>
</comment>
<evidence type="ECO:0000256" key="2">
    <source>
        <dbReference type="ARBA" id="ARBA00011006"/>
    </source>
</evidence>
<evidence type="ECO:0000256" key="3">
    <source>
        <dbReference type="ARBA" id="ARBA00022475"/>
    </source>
</evidence>
<keyword evidence="9" id="KW-1185">Reference proteome</keyword>
<feature type="transmembrane region" description="Helical" evidence="7">
    <location>
        <begin position="69"/>
        <end position="88"/>
    </location>
</feature>
<keyword evidence="4 7" id="KW-0812">Transmembrane</keyword>
<dbReference type="InterPro" id="IPR007341">
    <property type="entry name" value="Transgly_assoc"/>
</dbReference>
<dbReference type="RefSeq" id="WP_354508277.1">
    <property type="nucleotide sequence ID" value="NZ_JBEPMO010000006.1"/>
</dbReference>
<feature type="transmembrane region" description="Helical" evidence="7">
    <location>
        <begin position="37"/>
        <end position="57"/>
    </location>
</feature>
<dbReference type="EMBL" id="JBEPMO010000006">
    <property type="protein sequence ID" value="MET3731733.1"/>
    <property type="molecule type" value="Genomic_DNA"/>
</dbReference>
<evidence type="ECO:0000256" key="1">
    <source>
        <dbReference type="ARBA" id="ARBA00004651"/>
    </source>
</evidence>
<sequence length="96" mass="10097">MSALIFGGLLNWISWAIFGIIAGALAKWIMPGKDPGGFFVTMLIGIGGAILGGWLSSLIFDYNPSADNWSFTGFISAIVGALVILFIWKKVAGSAS</sequence>
<comment type="caution">
    <text evidence="8">The sequence shown here is derived from an EMBL/GenBank/DDBJ whole genome shotgun (WGS) entry which is preliminary data.</text>
</comment>
<keyword evidence="6 7" id="KW-0472">Membrane</keyword>
<gene>
    <name evidence="8" type="ORF">ABID46_001314</name>
</gene>
<evidence type="ECO:0000256" key="5">
    <source>
        <dbReference type="ARBA" id="ARBA00022989"/>
    </source>
</evidence>
<evidence type="ECO:0000256" key="6">
    <source>
        <dbReference type="ARBA" id="ARBA00023136"/>
    </source>
</evidence>
<name>A0ABV2LW43_9FLAO</name>
<evidence type="ECO:0000256" key="4">
    <source>
        <dbReference type="ARBA" id="ARBA00022692"/>
    </source>
</evidence>